<reference evidence="12" key="1">
    <citation type="journal article" date="2023" name="Mol. Phylogenet. Evol.">
        <title>Genome-scale phylogeny and comparative genomics of the fungal order Sordariales.</title>
        <authorList>
            <person name="Hensen N."/>
            <person name="Bonometti L."/>
            <person name="Westerberg I."/>
            <person name="Brannstrom I.O."/>
            <person name="Guillou S."/>
            <person name="Cros-Aarteil S."/>
            <person name="Calhoun S."/>
            <person name="Haridas S."/>
            <person name="Kuo A."/>
            <person name="Mondo S."/>
            <person name="Pangilinan J."/>
            <person name="Riley R."/>
            <person name="LaButti K."/>
            <person name="Andreopoulos B."/>
            <person name="Lipzen A."/>
            <person name="Chen C."/>
            <person name="Yan M."/>
            <person name="Daum C."/>
            <person name="Ng V."/>
            <person name="Clum A."/>
            <person name="Steindorff A."/>
            <person name="Ohm R.A."/>
            <person name="Martin F."/>
            <person name="Silar P."/>
            <person name="Natvig D.O."/>
            <person name="Lalanne C."/>
            <person name="Gautier V."/>
            <person name="Ament-Velasquez S.L."/>
            <person name="Kruys A."/>
            <person name="Hutchinson M.I."/>
            <person name="Powell A.J."/>
            <person name="Barry K."/>
            <person name="Miller A.N."/>
            <person name="Grigoriev I.V."/>
            <person name="Debuchy R."/>
            <person name="Gladieux P."/>
            <person name="Hiltunen Thoren M."/>
            <person name="Johannesson H."/>
        </authorList>
    </citation>
    <scope>NUCLEOTIDE SEQUENCE</scope>
    <source>
        <strain evidence="12">CBS 508.74</strain>
    </source>
</reference>
<comment type="subcellular location">
    <subcellularLocation>
        <location evidence="1 9">Nucleus</location>
    </subcellularLocation>
</comment>
<feature type="compositionally biased region" description="Low complexity" evidence="11">
    <location>
        <begin position="293"/>
        <end position="304"/>
    </location>
</feature>
<organism evidence="12 13">
    <name type="scientific">Canariomyces notabilis</name>
    <dbReference type="NCBI Taxonomy" id="2074819"/>
    <lineage>
        <taxon>Eukaryota</taxon>
        <taxon>Fungi</taxon>
        <taxon>Dikarya</taxon>
        <taxon>Ascomycota</taxon>
        <taxon>Pezizomycotina</taxon>
        <taxon>Sordariomycetes</taxon>
        <taxon>Sordariomycetidae</taxon>
        <taxon>Sordariales</taxon>
        <taxon>Chaetomiaceae</taxon>
        <taxon>Canariomyces</taxon>
    </lineage>
</organism>
<evidence type="ECO:0000256" key="5">
    <source>
        <dbReference type="ARBA" id="ARBA00023015"/>
    </source>
</evidence>
<dbReference type="RefSeq" id="XP_064673811.1">
    <property type="nucleotide sequence ID" value="XM_064818368.1"/>
</dbReference>
<evidence type="ECO:0000256" key="9">
    <source>
        <dbReference type="RuleBase" id="RU368022"/>
    </source>
</evidence>
<dbReference type="AlphaFoldDB" id="A0AAN6YW41"/>
<feature type="coiled-coil region" evidence="10">
    <location>
        <begin position="148"/>
        <end position="182"/>
    </location>
</feature>
<comment type="function">
    <text evidence="9">Component of the NuA4 histone acetyltransferase complex which is involved in transcriptional activation of selected genes principally by acetylation of nucleosomal histone H4 and H2A. The NuA4 complex is also involved in DNA repair.</text>
</comment>
<evidence type="ECO:0000313" key="13">
    <source>
        <dbReference type="Proteomes" id="UP001302812"/>
    </source>
</evidence>
<dbReference type="GO" id="GO:0035267">
    <property type="term" value="C:NuA4 histone acetyltransferase complex"/>
    <property type="evidence" value="ECO:0007669"/>
    <property type="project" value="UniProtKB-UniRule"/>
</dbReference>
<keyword evidence="8 9" id="KW-0539">Nucleus</keyword>
<evidence type="ECO:0000256" key="6">
    <source>
        <dbReference type="ARBA" id="ARBA00023054"/>
    </source>
</evidence>
<keyword evidence="4 9" id="KW-0156">Chromatin regulator</keyword>
<feature type="region of interest" description="Disordered" evidence="11">
    <location>
        <begin position="238"/>
        <end position="328"/>
    </location>
</feature>
<accession>A0AAN6YW41</accession>
<keyword evidence="9" id="KW-0227">DNA damage</keyword>
<dbReference type="GeneID" id="89942494"/>
<evidence type="ECO:0000256" key="7">
    <source>
        <dbReference type="ARBA" id="ARBA00023163"/>
    </source>
</evidence>
<feature type="compositionally biased region" description="Low complexity" evidence="11">
    <location>
        <begin position="238"/>
        <end position="255"/>
    </location>
</feature>
<gene>
    <name evidence="12" type="ORF">N656DRAFT_810757</name>
</gene>
<feature type="compositionally biased region" description="Low complexity" evidence="11">
    <location>
        <begin position="117"/>
        <end position="128"/>
    </location>
</feature>
<dbReference type="InterPro" id="IPR015418">
    <property type="entry name" value="Eaf6"/>
</dbReference>
<dbReference type="EMBL" id="MU853333">
    <property type="protein sequence ID" value="KAK4116241.1"/>
    <property type="molecule type" value="Genomic_DNA"/>
</dbReference>
<evidence type="ECO:0000256" key="2">
    <source>
        <dbReference type="ARBA" id="ARBA00010916"/>
    </source>
</evidence>
<protein>
    <recommendedName>
        <fullName evidence="3 9">Chromatin modification-related protein EAF6</fullName>
    </recommendedName>
</protein>
<evidence type="ECO:0000256" key="10">
    <source>
        <dbReference type="SAM" id="Coils"/>
    </source>
</evidence>
<evidence type="ECO:0000256" key="1">
    <source>
        <dbReference type="ARBA" id="ARBA00004123"/>
    </source>
</evidence>
<dbReference type="GO" id="GO:0005634">
    <property type="term" value="C:nucleus"/>
    <property type="evidence" value="ECO:0007669"/>
    <property type="project" value="UniProtKB-SubCell"/>
</dbReference>
<evidence type="ECO:0000256" key="11">
    <source>
        <dbReference type="SAM" id="MobiDB-lite"/>
    </source>
</evidence>
<dbReference type="PANTHER" id="PTHR13476">
    <property type="entry name" value="CHROMATIN MODIFICATION-RELATED PROTEIN MEAF6"/>
    <property type="match status" value="1"/>
</dbReference>
<sequence length="328" mass="34004">MAEIQLCPGLSTATVGFLQRLQLVGVKRVQRQLGTEVGAKSYHHSKIAKTAKARIQHSTHLPALECFMGGAQSAKRERNRYAQIKYSGTDPDWPLQKLQRGGSPTSDSATASMTDNSASSATKTAAAAPNGVDGPASAAANGGGIPYYEKQRDHLKELIAKKRMLDKRLAATEELIAQKEAEYLENTPAGNIIIGFDNYTKGTSTAAAQRRKTGLTDSYRVFSKSSVSYNAAAAADAQTPASTPASHAPTPVSTSFGNNRDGGGGAGGAASSAPTPTSATGGGRQTGKKSKKSAAAAAAAAAASGVEDSETDSRETKKIRTSFGAVRR</sequence>
<proteinExistence type="inferred from homology"/>
<evidence type="ECO:0000313" key="12">
    <source>
        <dbReference type="EMBL" id="KAK4116241.1"/>
    </source>
</evidence>
<feature type="compositionally biased region" description="Polar residues" evidence="11">
    <location>
        <begin position="102"/>
        <end position="116"/>
    </location>
</feature>
<feature type="region of interest" description="Disordered" evidence="11">
    <location>
        <begin position="86"/>
        <end position="137"/>
    </location>
</feature>
<name>A0AAN6YW41_9PEZI</name>
<keyword evidence="7 9" id="KW-0804">Transcription</keyword>
<evidence type="ECO:0000256" key="4">
    <source>
        <dbReference type="ARBA" id="ARBA00022853"/>
    </source>
</evidence>
<dbReference type="Proteomes" id="UP001302812">
    <property type="component" value="Unassembled WGS sequence"/>
</dbReference>
<comment type="similarity">
    <text evidence="2 9">Belongs to the EAF6 family.</text>
</comment>
<evidence type="ECO:0000256" key="3">
    <source>
        <dbReference type="ARBA" id="ARBA00018504"/>
    </source>
</evidence>
<evidence type="ECO:0000256" key="8">
    <source>
        <dbReference type="ARBA" id="ARBA00023242"/>
    </source>
</evidence>
<dbReference type="GO" id="GO:0006281">
    <property type="term" value="P:DNA repair"/>
    <property type="evidence" value="ECO:0007669"/>
    <property type="project" value="UniProtKB-UniRule"/>
</dbReference>
<comment type="subunit">
    <text evidence="9">Component of the NuA4 histone acetyltransferase complex.</text>
</comment>
<keyword evidence="6 10" id="KW-0175">Coiled coil</keyword>
<keyword evidence="5 9" id="KW-0805">Transcription regulation</keyword>
<feature type="compositionally biased region" description="Low complexity" evidence="11">
    <location>
        <begin position="269"/>
        <end position="279"/>
    </location>
</feature>
<keyword evidence="9" id="KW-0234">DNA repair</keyword>
<dbReference type="GO" id="GO:0006325">
    <property type="term" value="P:chromatin organization"/>
    <property type="evidence" value="ECO:0007669"/>
    <property type="project" value="UniProtKB-KW"/>
</dbReference>
<comment type="caution">
    <text evidence="12">The sequence shown here is derived from an EMBL/GenBank/DDBJ whole genome shotgun (WGS) entry which is preliminary data.</text>
</comment>
<dbReference type="Pfam" id="PF09340">
    <property type="entry name" value="NuA4"/>
    <property type="match status" value="1"/>
</dbReference>
<reference evidence="12" key="2">
    <citation type="submission" date="2023-05" db="EMBL/GenBank/DDBJ databases">
        <authorList>
            <consortium name="Lawrence Berkeley National Laboratory"/>
            <person name="Steindorff A."/>
            <person name="Hensen N."/>
            <person name="Bonometti L."/>
            <person name="Westerberg I."/>
            <person name="Brannstrom I.O."/>
            <person name="Guillou S."/>
            <person name="Cros-Aarteil S."/>
            <person name="Calhoun S."/>
            <person name="Haridas S."/>
            <person name="Kuo A."/>
            <person name="Mondo S."/>
            <person name="Pangilinan J."/>
            <person name="Riley R."/>
            <person name="Labutti K."/>
            <person name="Andreopoulos B."/>
            <person name="Lipzen A."/>
            <person name="Chen C."/>
            <person name="Yanf M."/>
            <person name="Daum C."/>
            <person name="Ng V."/>
            <person name="Clum A."/>
            <person name="Ohm R."/>
            <person name="Martin F."/>
            <person name="Silar P."/>
            <person name="Natvig D."/>
            <person name="Lalanne C."/>
            <person name="Gautier V."/>
            <person name="Ament-Velasquez S.L."/>
            <person name="Kruys A."/>
            <person name="Hutchinson M.I."/>
            <person name="Powell A.J."/>
            <person name="Barry K."/>
            <person name="Miller A.N."/>
            <person name="Grigoriev I.V."/>
            <person name="Debuchy R."/>
            <person name="Gladieux P."/>
            <person name="Thoren M.H."/>
            <person name="Johannesson H."/>
        </authorList>
    </citation>
    <scope>NUCLEOTIDE SEQUENCE</scope>
    <source>
        <strain evidence="12">CBS 508.74</strain>
    </source>
</reference>
<keyword evidence="13" id="KW-1185">Reference proteome</keyword>